<sequence length="275" mass="30763">MSMTTTVLLVGHGSRNQAGNDEIQAFQQQWQAQHPDWRIELCYIELADVLLDEGLSRAAQGSERVIVVPLIISAAGHVKMEIPEHIEAARERFPGVEFIYAPHLGSNETLLAILQKQLKTALKSLAMPDPKTTGVIILGRGSSDKVANGELAKLARWLFEATEHELVDIAFTGITHPRLETAVQRQVRLGMTQIAILPYYLFTGLLIERIAKQVERLQSQYPQIAFGAGTYFGFDPAIFKLLDQRVTEACDPVAPKMLECDGCQYREHAEHHHHH</sequence>
<evidence type="ECO:0000313" key="3">
    <source>
        <dbReference type="EMBL" id="OAI17495.1"/>
    </source>
</evidence>
<dbReference type="GO" id="GO:0016829">
    <property type="term" value="F:lyase activity"/>
    <property type="evidence" value="ECO:0007669"/>
    <property type="project" value="UniProtKB-KW"/>
</dbReference>
<evidence type="ECO:0000256" key="1">
    <source>
        <dbReference type="ARBA" id="ARBA00022723"/>
    </source>
</evidence>
<reference evidence="4" key="1">
    <citation type="submission" date="2016-03" db="EMBL/GenBank/DDBJ databases">
        <authorList>
            <person name="Heylen K."/>
            <person name="De Vos P."/>
            <person name="Vekeman B."/>
        </authorList>
    </citation>
    <scope>NUCLEOTIDE SEQUENCE [LARGE SCALE GENOMIC DNA]</scope>
    <source>
        <strain evidence="4">R-45383</strain>
    </source>
</reference>
<dbReference type="Pfam" id="PF01903">
    <property type="entry name" value="CbiX"/>
    <property type="match status" value="2"/>
</dbReference>
<name>A0A177NI03_9GAMM</name>
<comment type="caution">
    <text evidence="3">The sequence shown here is derived from an EMBL/GenBank/DDBJ whole genome shotgun (WGS) entry which is preliminary data.</text>
</comment>
<keyword evidence="2" id="KW-0456">Lyase</keyword>
<keyword evidence="4" id="KW-1185">Reference proteome</keyword>
<keyword evidence="1" id="KW-0479">Metal-binding</keyword>
<dbReference type="InterPro" id="IPR050963">
    <property type="entry name" value="Sirohydro_Cobaltochel/CbiX"/>
</dbReference>
<dbReference type="EMBL" id="LUUK01000177">
    <property type="protein sequence ID" value="OAI17495.1"/>
    <property type="molecule type" value="Genomic_DNA"/>
</dbReference>
<dbReference type="GO" id="GO:0046872">
    <property type="term" value="F:metal ion binding"/>
    <property type="evidence" value="ECO:0007669"/>
    <property type="project" value="UniProtKB-KW"/>
</dbReference>
<dbReference type="CDD" id="cd03416">
    <property type="entry name" value="CbiX_SirB_N"/>
    <property type="match status" value="1"/>
</dbReference>
<dbReference type="SUPFAM" id="SSF53800">
    <property type="entry name" value="Chelatase"/>
    <property type="match status" value="1"/>
</dbReference>
<organism evidence="3 4">
    <name type="scientific">Methylomonas koyamae</name>
    <dbReference type="NCBI Taxonomy" id="702114"/>
    <lineage>
        <taxon>Bacteria</taxon>
        <taxon>Pseudomonadati</taxon>
        <taxon>Pseudomonadota</taxon>
        <taxon>Gammaproteobacteria</taxon>
        <taxon>Methylococcales</taxon>
        <taxon>Methylococcaceae</taxon>
        <taxon>Methylomonas</taxon>
    </lineage>
</organism>
<dbReference type="STRING" id="702114.A1355_07600"/>
<evidence type="ECO:0000313" key="4">
    <source>
        <dbReference type="Proteomes" id="UP000077628"/>
    </source>
</evidence>
<gene>
    <name evidence="3" type="ORF">A1355_07600</name>
</gene>
<dbReference type="PANTHER" id="PTHR33542">
    <property type="entry name" value="SIROHYDROCHLORIN FERROCHELATASE, CHLOROPLASTIC"/>
    <property type="match status" value="1"/>
</dbReference>
<dbReference type="Gene3D" id="3.40.50.1400">
    <property type="match status" value="2"/>
</dbReference>
<accession>A0A177NI03</accession>
<dbReference type="CDD" id="cd03414">
    <property type="entry name" value="CbiX_SirB_C"/>
    <property type="match status" value="1"/>
</dbReference>
<dbReference type="OrthoDB" id="9797895at2"/>
<protein>
    <submittedName>
        <fullName evidence="3">Cobalamin biosynthesis protein CbiX</fullName>
    </submittedName>
</protein>
<dbReference type="AlphaFoldDB" id="A0A177NI03"/>
<evidence type="ECO:0000256" key="2">
    <source>
        <dbReference type="ARBA" id="ARBA00023239"/>
    </source>
</evidence>
<dbReference type="InterPro" id="IPR002762">
    <property type="entry name" value="CbiX-like"/>
</dbReference>
<dbReference type="Proteomes" id="UP000077628">
    <property type="component" value="Unassembled WGS sequence"/>
</dbReference>
<dbReference type="PANTHER" id="PTHR33542:SF3">
    <property type="entry name" value="SIROHYDROCHLORIN FERROCHELATASE, CHLOROPLASTIC"/>
    <property type="match status" value="1"/>
</dbReference>
<proteinExistence type="predicted"/>